<dbReference type="InterPro" id="IPR051299">
    <property type="entry name" value="AB_hydrolase_lip/est"/>
</dbReference>
<dbReference type="STRING" id="1149755.A0A2J6RHR4"/>
<protein>
    <submittedName>
        <fullName evidence="5">Alpha/beta-hydrolase</fullName>
    </submittedName>
</protein>
<accession>A0A2J6RHR4</accession>
<keyword evidence="1 3" id="KW-0732">Signal</keyword>
<feature type="signal peptide" evidence="3">
    <location>
        <begin position="1"/>
        <end position="23"/>
    </location>
</feature>
<dbReference type="SUPFAM" id="SSF53474">
    <property type="entry name" value="alpha/beta-Hydrolases"/>
    <property type="match status" value="1"/>
</dbReference>
<dbReference type="InterPro" id="IPR029058">
    <property type="entry name" value="AB_hydrolase_fold"/>
</dbReference>
<dbReference type="Proteomes" id="UP000235786">
    <property type="component" value="Unassembled WGS sequence"/>
</dbReference>
<name>A0A2J6RHR4_HYAVF</name>
<dbReference type="PANTHER" id="PTHR46640">
    <property type="entry name" value="TRIACYLGLYCEROL LIPASE, PUTATIVE (AFU_ORTHOLOGUE AFUA_6G06510)-RELATED"/>
    <property type="match status" value="1"/>
</dbReference>
<dbReference type="GO" id="GO:0006629">
    <property type="term" value="P:lipid metabolic process"/>
    <property type="evidence" value="ECO:0007669"/>
    <property type="project" value="InterPro"/>
</dbReference>
<gene>
    <name evidence="5" type="ORF">L207DRAFT_584971</name>
</gene>
<dbReference type="Pfam" id="PF01764">
    <property type="entry name" value="Lipase_3"/>
    <property type="match status" value="1"/>
</dbReference>
<dbReference type="GO" id="GO:0016787">
    <property type="term" value="F:hydrolase activity"/>
    <property type="evidence" value="ECO:0007669"/>
    <property type="project" value="UniProtKB-KW"/>
</dbReference>
<dbReference type="Gene3D" id="3.40.50.1820">
    <property type="entry name" value="alpha/beta hydrolase"/>
    <property type="match status" value="1"/>
</dbReference>
<evidence type="ECO:0000313" key="6">
    <source>
        <dbReference type="Proteomes" id="UP000235786"/>
    </source>
</evidence>
<evidence type="ECO:0000313" key="5">
    <source>
        <dbReference type="EMBL" id="PMD38056.1"/>
    </source>
</evidence>
<dbReference type="EMBL" id="KZ613948">
    <property type="protein sequence ID" value="PMD38056.1"/>
    <property type="molecule type" value="Genomic_DNA"/>
</dbReference>
<keyword evidence="6" id="KW-1185">Reference proteome</keyword>
<sequence>MKHKALRFGVFLTLGLLISHTGAVPIQEGRDALQPRDNTTTVGISQSLLDNFQLFANFTAASYCPGNENSTSDSLITCTDNACPLVAADNVTSLVEFGGSNDTTTADIKGFVALDPTRSLIVVAFAGSGNTIRNWLADFAFIQVPYTLTGCTACLIHAGFSSGWAERRSAVLSAVMSALETHPNYTLIVTGHSIGAGIATLAGAELRSLNYTADIYTFGSPRVGNTAFATFVTSQAPQLGQNYRMTHENDPVPQLPPTWVDYEHTSPEYWLTGGTDTTDAYAASGIVVCEGIGNEECNAGTGLVPIDGTAHNHYLGLISACQGPVAF</sequence>
<dbReference type="PANTHER" id="PTHR46640:SF1">
    <property type="entry name" value="FUNGAL LIPASE-LIKE DOMAIN-CONTAINING PROTEIN-RELATED"/>
    <property type="match status" value="1"/>
</dbReference>
<evidence type="ECO:0000256" key="2">
    <source>
        <dbReference type="ARBA" id="ARBA00022801"/>
    </source>
</evidence>
<dbReference type="CDD" id="cd00519">
    <property type="entry name" value="Lipase_3"/>
    <property type="match status" value="1"/>
</dbReference>
<evidence type="ECO:0000259" key="4">
    <source>
        <dbReference type="Pfam" id="PF01764"/>
    </source>
</evidence>
<feature type="chain" id="PRO_5014359923" evidence="3">
    <location>
        <begin position="24"/>
        <end position="327"/>
    </location>
</feature>
<dbReference type="AlphaFoldDB" id="A0A2J6RHR4"/>
<keyword evidence="2 5" id="KW-0378">Hydrolase</keyword>
<reference evidence="5 6" key="1">
    <citation type="submission" date="2016-04" db="EMBL/GenBank/DDBJ databases">
        <title>A degradative enzymes factory behind the ericoid mycorrhizal symbiosis.</title>
        <authorList>
            <consortium name="DOE Joint Genome Institute"/>
            <person name="Martino E."/>
            <person name="Morin E."/>
            <person name="Grelet G."/>
            <person name="Kuo A."/>
            <person name="Kohler A."/>
            <person name="Daghino S."/>
            <person name="Barry K."/>
            <person name="Choi C."/>
            <person name="Cichocki N."/>
            <person name="Clum A."/>
            <person name="Copeland A."/>
            <person name="Hainaut M."/>
            <person name="Haridas S."/>
            <person name="Labutti K."/>
            <person name="Lindquist E."/>
            <person name="Lipzen A."/>
            <person name="Khouja H.-R."/>
            <person name="Murat C."/>
            <person name="Ohm R."/>
            <person name="Olson A."/>
            <person name="Spatafora J."/>
            <person name="Veneault-Fourrey C."/>
            <person name="Henrissat B."/>
            <person name="Grigoriev I."/>
            <person name="Martin F."/>
            <person name="Perotto S."/>
        </authorList>
    </citation>
    <scope>NUCLEOTIDE SEQUENCE [LARGE SCALE GENOMIC DNA]</scope>
    <source>
        <strain evidence="5 6">F</strain>
    </source>
</reference>
<dbReference type="OrthoDB" id="426718at2759"/>
<feature type="domain" description="Fungal lipase-type" evidence="4">
    <location>
        <begin position="122"/>
        <end position="257"/>
    </location>
</feature>
<proteinExistence type="predicted"/>
<evidence type="ECO:0000256" key="3">
    <source>
        <dbReference type="SAM" id="SignalP"/>
    </source>
</evidence>
<evidence type="ECO:0000256" key="1">
    <source>
        <dbReference type="ARBA" id="ARBA00022729"/>
    </source>
</evidence>
<dbReference type="InterPro" id="IPR002921">
    <property type="entry name" value="Fungal_lipase-type"/>
</dbReference>
<organism evidence="5 6">
    <name type="scientific">Hyaloscypha variabilis (strain UAMH 11265 / GT02V1 / F)</name>
    <name type="common">Meliniomyces variabilis</name>
    <dbReference type="NCBI Taxonomy" id="1149755"/>
    <lineage>
        <taxon>Eukaryota</taxon>
        <taxon>Fungi</taxon>
        <taxon>Dikarya</taxon>
        <taxon>Ascomycota</taxon>
        <taxon>Pezizomycotina</taxon>
        <taxon>Leotiomycetes</taxon>
        <taxon>Helotiales</taxon>
        <taxon>Hyaloscyphaceae</taxon>
        <taxon>Hyaloscypha</taxon>
        <taxon>Hyaloscypha variabilis</taxon>
    </lineage>
</organism>